<gene>
    <name evidence="2" type="ORF">RhiirC2_781012</name>
</gene>
<dbReference type="VEuPathDB" id="FungiDB:FUN_014239"/>
<protein>
    <submittedName>
        <fullName evidence="2">Uncharacterized protein</fullName>
    </submittedName>
</protein>
<organism evidence="2 3">
    <name type="scientific">Rhizophagus irregularis</name>
    <dbReference type="NCBI Taxonomy" id="588596"/>
    <lineage>
        <taxon>Eukaryota</taxon>
        <taxon>Fungi</taxon>
        <taxon>Fungi incertae sedis</taxon>
        <taxon>Mucoromycota</taxon>
        <taxon>Glomeromycotina</taxon>
        <taxon>Glomeromycetes</taxon>
        <taxon>Glomerales</taxon>
        <taxon>Glomeraceae</taxon>
        <taxon>Rhizophagus</taxon>
    </lineage>
</organism>
<evidence type="ECO:0000313" key="2">
    <source>
        <dbReference type="EMBL" id="PKK69440.1"/>
    </source>
</evidence>
<dbReference type="VEuPathDB" id="FungiDB:RhiirFUN_016858"/>
<keyword evidence="1" id="KW-0812">Transmembrane</keyword>
<dbReference type="Proteomes" id="UP000233469">
    <property type="component" value="Unassembled WGS sequence"/>
</dbReference>
<sequence length="967" mass="108617">MHNDYCEYNVTRLVNFTILYNVILIRVKKVSIHWTLSYPLLPNTIIIFLDFNNMRPTMILFYICFITIVLSRLALAEQFTLQIETDLKIIQSTSFKNGSILLSLTKLETENCKVQNLSFIIIPTNDRSPINTVTHYIPAENFCFNSTIGMNTIPPMESSCNVNPYGCNVNCDKNPKHLECEVIPICDGTDGAGKKPVVPGCNGAALDCAKYPTAPNCLPNCTETSGTPGCPLDCVKYPGALACVPNCSNKPYLPGCNDCIYNPNASGCNVCGEPNSQKIWRCQFGYCDSNPNAPECRLIKDKINFHTNSNNIIITSYYCNLLLNGDTCFSLIGVETNKKMKFLNNLSKRTFEESCENGKIVKNIYSKGLIYVCYKSKNEKIFWKTYKFDSSLEKIGEGQIYPPVSIYTFNSYLTNVFAIEDGGYCIITSDININNGTTIFARFIQKDSTGEMKGPFRIYWNNTVTRLRIYVCNIAYQSSGYSCIIQTTNGNQVIYNEIDFFLSYDEVIVKVIVLNLNLSNNDVITDVLPLNFGGYFITTMNRINGNGSAFTIDNEGVIHGDWDWHQAPWEFFYTSHVLPNNTIVAIPKAASIFDEINRQKVPIISTDQFTNFSTVVGGDGTVPGGPGGYGCSKILSTTPLKNSIITTNQEFTITYNTPVIRSTGSFSVFQVNGDDIILKQTIPATNKQFVEFENENTVKLTILPSALNKFSARYYITVDHDFVKEQSGQNVIGIRENIWNFTTDLSSSTDVETGGTVSTIIRLTLEGSLGYIRNQDTTKNSVNVLGTILSRAISCDGLCLNITKYYQHDATSCKGSCSFITYYTYDKHVYLKKDENSYLFNNAHEAYRYQIIFRVDISKNGQSSSEQLAKDLNETITYQDMNSLSELNWFLDASYGAPITEKLWKKYWGLLPAACILFVIGLLLIIKRDFRDFFPIFLSGLILIDLALDIAFIIFHKGDFVWILPAT</sequence>
<dbReference type="VEuPathDB" id="FungiDB:RhiirA1_496846"/>
<name>A0A2N1N6J3_9GLOM</name>
<feature type="transmembrane region" description="Helical" evidence="1">
    <location>
        <begin position="58"/>
        <end position="75"/>
    </location>
</feature>
<comment type="caution">
    <text evidence="2">The sequence shown here is derived from an EMBL/GenBank/DDBJ whole genome shotgun (WGS) entry which is preliminary data.</text>
</comment>
<evidence type="ECO:0000313" key="3">
    <source>
        <dbReference type="Proteomes" id="UP000233469"/>
    </source>
</evidence>
<evidence type="ECO:0000256" key="1">
    <source>
        <dbReference type="SAM" id="Phobius"/>
    </source>
</evidence>
<proteinExistence type="predicted"/>
<feature type="transmembrane region" description="Helical" evidence="1">
    <location>
        <begin position="907"/>
        <end position="926"/>
    </location>
</feature>
<reference evidence="2 3" key="2">
    <citation type="submission" date="2017-10" db="EMBL/GenBank/DDBJ databases">
        <title>Extensive intraspecific genome diversity in a model arbuscular mycorrhizal fungus.</title>
        <authorList>
            <person name="Chen E.C.H."/>
            <person name="Morin E."/>
            <person name="Baudet D."/>
            <person name="Noel J."/>
            <person name="Ndikumana S."/>
            <person name="Charron P."/>
            <person name="St-Onge C."/>
            <person name="Giorgi J."/>
            <person name="Grigoriev I.V."/>
            <person name="Roux C."/>
            <person name="Martin F.M."/>
            <person name="Corradi N."/>
        </authorList>
    </citation>
    <scope>NUCLEOTIDE SEQUENCE [LARGE SCALE GENOMIC DNA]</scope>
    <source>
        <strain evidence="2 3">C2</strain>
    </source>
</reference>
<keyword evidence="1" id="KW-1133">Transmembrane helix</keyword>
<reference evidence="2 3" key="1">
    <citation type="submission" date="2016-04" db="EMBL/GenBank/DDBJ databases">
        <title>Genome analyses suggest a sexual origin of heterokaryosis in a supposedly ancient asexual fungus.</title>
        <authorList>
            <person name="Ropars J."/>
            <person name="Sedzielewska K."/>
            <person name="Noel J."/>
            <person name="Charron P."/>
            <person name="Farinelli L."/>
            <person name="Marton T."/>
            <person name="Kruger M."/>
            <person name="Pelin A."/>
            <person name="Brachmann A."/>
            <person name="Corradi N."/>
        </authorList>
    </citation>
    <scope>NUCLEOTIDE SEQUENCE [LARGE SCALE GENOMIC DNA]</scope>
    <source>
        <strain evidence="2 3">C2</strain>
    </source>
</reference>
<dbReference type="AlphaFoldDB" id="A0A2N1N6J3"/>
<accession>A0A2N1N6J3</accession>
<keyword evidence="1" id="KW-0472">Membrane</keyword>
<feature type="transmembrane region" description="Helical" evidence="1">
    <location>
        <begin position="32"/>
        <end position="51"/>
    </location>
</feature>
<feature type="transmembrane region" description="Helical" evidence="1">
    <location>
        <begin position="933"/>
        <end position="955"/>
    </location>
</feature>
<dbReference type="EMBL" id="LLXL01000726">
    <property type="protein sequence ID" value="PKK69440.1"/>
    <property type="molecule type" value="Genomic_DNA"/>
</dbReference>
<dbReference type="OrthoDB" id="2330367at2759"/>